<reference evidence="7 8" key="1">
    <citation type="submission" date="2016-03" db="EMBL/GenBank/DDBJ databases">
        <title>Draft genome sequence of Paenibacillus glacialis DSM 22343.</title>
        <authorList>
            <person name="Shin S.-K."/>
            <person name="Yi H."/>
        </authorList>
    </citation>
    <scope>NUCLEOTIDE SEQUENCE [LARGE SCALE GENOMIC DNA]</scope>
    <source>
        <strain evidence="7 8">DSM 22343</strain>
    </source>
</reference>
<dbReference type="GO" id="GO:0140359">
    <property type="term" value="F:ABC-type transporter activity"/>
    <property type="evidence" value="ECO:0007669"/>
    <property type="project" value="InterPro"/>
</dbReference>
<dbReference type="AlphaFoldDB" id="A0A168L7P3"/>
<dbReference type="InterPro" id="IPR003593">
    <property type="entry name" value="AAA+_ATPase"/>
</dbReference>
<evidence type="ECO:0000259" key="6">
    <source>
        <dbReference type="PROSITE" id="PS50893"/>
    </source>
</evidence>
<evidence type="ECO:0000256" key="2">
    <source>
        <dbReference type="ARBA" id="ARBA00022448"/>
    </source>
</evidence>
<keyword evidence="2" id="KW-0813">Transport</keyword>
<dbReference type="Pfam" id="PF14524">
    <property type="entry name" value="Wzt_C"/>
    <property type="match status" value="1"/>
</dbReference>
<proteinExistence type="inferred from homology"/>
<protein>
    <submittedName>
        <fullName evidence="7">Polysaccharide/polyol phosphate ABC transporter ATP-binding protein</fullName>
    </submittedName>
</protein>
<dbReference type="InterPro" id="IPR015860">
    <property type="entry name" value="ABC_transpr_TagH-like"/>
</dbReference>
<dbReference type="Pfam" id="PF00005">
    <property type="entry name" value="ABC_tran"/>
    <property type="match status" value="1"/>
</dbReference>
<keyword evidence="5" id="KW-1278">Translocase</keyword>
<dbReference type="Proteomes" id="UP000076967">
    <property type="component" value="Unassembled WGS sequence"/>
</dbReference>
<dbReference type="PANTHER" id="PTHR46743:SF2">
    <property type="entry name" value="TEICHOIC ACIDS EXPORT ATP-BINDING PROTEIN TAGH"/>
    <property type="match status" value="1"/>
</dbReference>
<feature type="domain" description="ABC transporter" evidence="6">
    <location>
        <begin position="12"/>
        <end position="252"/>
    </location>
</feature>
<dbReference type="GO" id="GO:0016887">
    <property type="term" value="F:ATP hydrolysis activity"/>
    <property type="evidence" value="ECO:0007669"/>
    <property type="project" value="InterPro"/>
</dbReference>
<dbReference type="InterPro" id="IPR029439">
    <property type="entry name" value="Wzt_C"/>
</dbReference>
<dbReference type="SMART" id="SM00382">
    <property type="entry name" value="AAA"/>
    <property type="match status" value="1"/>
</dbReference>
<accession>A0A168L7P3</accession>
<dbReference type="CDD" id="cd10147">
    <property type="entry name" value="Wzt_C-like"/>
    <property type="match status" value="1"/>
</dbReference>
<evidence type="ECO:0000256" key="4">
    <source>
        <dbReference type="ARBA" id="ARBA00022840"/>
    </source>
</evidence>
<gene>
    <name evidence="7" type="ORF">PGLA_11095</name>
</gene>
<dbReference type="PROSITE" id="PS50893">
    <property type="entry name" value="ABC_TRANSPORTER_2"/>
    <property type="match status" value="1"/>
</dbReference>
<dbReference type="PROSITE" id="PS00211">
    <property type="entry name" value="ABC_TRANSPORTER_1"/>
    <property type="match status" value="1"/>
</dbReference>
<dbReference type="GO" id="GO:0016020">
    <property type="term" value="C:membrane"/>
    <property type="evidence" value="ECO:0007669"/>
    <property type="project" value="InterPro"/>
</dbReference>
<evidence type="ECO:0000256" key="5">
    <source>
        <dbReference type="ARBA" id="ARBA00022967"/>
    </source>
</evidence>
<sequence>MNNKETHMEKAVELKDIYKKYKLYSKPIDRVKEGMNIFGRSYHTDFFALKNVSLTVNKGETLGIIGKNGSGKSTLLKIITGVLTQSTGERHIDGHISALLELGTGFNPEFTGIENIYLNGTMRGFSRTEMSNKIEQIIEFADIGDFIHQAVKTYSSGMFARLAFSVMISFKPDILIVDEALSVGDVFFQQKCNRYMKEEMKDITKLLVTHDLSSIANMADRVIVLSNGEVVFEGDPLKGIEYYTKSVHSEVFKSDSNQITKPAEFDKDTNALLHWTPIEEESLGGAKDIIIRAINFNVNGEDYKGYISANDKLEIDILLESNKTTNELIIGYLVNDKYGNPILGQNTKGSGLQLDPIYKDKSYSVKLLITWPEIQENEYFVTIGIGEGSHEMQHVIQCWAHNVLQLKNIAFTSIHAMFNNKIDMVMINEL</sequence>
<dbReference type="PANTHER" id="PTHR46743">
    <property type="entry name" value="TEICHOIC ACIDS EXPORT ATP-BINDING PROTEIN TAGH"/>
    <property type="match status" value="1"/>
</dbReference>
<evidence type="ECO:0000313" key="7">
    <source>
        <dbReference type="EMBL" id="OAB42992.1"/>
    </source>
</evidence>
<dbReference type="InterPro" id="IPR027417">
    <property type="entry name" value="P-loop_NTPase"/>
</dbReference>
<dbReference type="InterPro" id="IPR017871">
    <property type="entry name" value="ABC_transporter-like_CS"/>
</dbReference>
<dbReference type="GO" id="GO:0005524">
    <property type="term" value="F:ATP binding"/>
    <property type="evidence" value="ECO:0007669"/>
    <property type="project" value="UniProtKB-KW"/>
</dbReference>
<evidence type="ECO:0000256" key="1">
    <source>
        <dbReference type="ARBA" id="ARBA00005417"/>
    </source>
</evidence>
<keyword evidence="4 7" id="KW-0067">ATP-binding</keyword>
<dbReference type="InterPro" id="IPR050683">
    <property type="entry name" value="Bact_Polysacc_Export_ATP-bd"/>
</dbReference>
<keyword evidence="3" id="KW-0547">Nucleotide-binding</keyword>
<keyword evidence="8" id="KW-1185">Reference proteome</keyword>
<dbReference type="STRING" id="494026.PGLA_11095"/>
<dbReference type="Gene3D" id="3.40.50.300">
    <property type="entry name" value="P-loop containing nucleotide triphosphate hydrolases"/>
    <property type="match status" value="1"/>
</dbReference>
<dbReference type="CDD" id="cd03220">
    <property type="entry name" value="ABC_KpsT_Wzt"/>
    <property type="match status" value="1"/>
</dbReference>
<dbReference type="Gene3D" id="2.70.50.60">
    <property type="entry name" value="abc- transporter (atp binding component) like domain"/>
    <property type="match status" value="1"/>
</dbReference>
<organism evidence="7 8">
    <name type="scientific">Paenibacillus glacialis</name>
    <dbReference type="NCBI Taxonomy" id="494026"/>
    <lineage>
        <taxon>Bacteria</taxon>
        <taxon>Bacillati</taxon>
        <taxon>Bacillota</taxon>
        <taxon>Bacilli</taxon>
        <taxon>Bacillales</taxon>
        <taxon>Paenibacillaceae</taxon>
        <taxon>Paenibacillus</taxon>
    </lineage>
</organism>
<dbReference type="EMBL" id="LVJH01000017">
    <property type="protein sequence ID" value="OAB42992.1"/>
    <property type="molecule type" value="Genomic_DNA"/>
</dbReference>
<comment type="caution">
    <text evidence="7">The sequence shown here is derived from an EMBL/GenBank/DDBJ whole genome shotgun (WGS) entry which is preliminary data.</text>
</comment>
<dbReference type="SUPFAM" id="SSF52540">
    <property type="entry name" value="P-loop containing nucleoside triphosphate hydrolases"/>
    <property type="match status" value="1"/>
</dbReference>
<name>A0A168L7P3_9BACL</name>
<evidence type="ECO:0000313" key="8">
    <source>
        <dbReference type="Proteomes" id="UP000076967"/>
    </source>
</evidence>
<comment type="similarity">
    <text evidence="1">Belongs to the ABC transporter superfamily.</text>
</comment>
<evidence type="ECO:0000256" key="3">
    <source>
        <dbReference type="ARBA" id="ARBA00022741"/>
    </source>
</evidence>
<dbReference type="InterPro" id="IPR003439">
    <property type="entry name" value="ABC_transporter-like_ATP-bd"/>
</dbReference>